<evidence type="ECO:0000256" key="1">
    <source>
        <dbReference type="SAM" id="Phobius"/>
    </source>
</evidence>
<keyword evidence="1" id="KW-0812">Transmembrane</keyword>
<keyword evidence="1" id="KW-0472">Membrane</keyword>
<gene>
    <name evidence="2" type="ORF">Pmani_004116</name>
</gene>
<comment type="caution">
    <text evidence="2">The sequence shown here is derived from an EMBL/GenBank/DDBJ whole genome shotgun (WGS) entry which is preliminary data.</text>
</comment>
<sequence>MDSLPPFEPTIIIKFSEYHPIPPVSLTLRLEPTFPVSPFLSPPPPHLFLLLTLALILPPLLPRLCSLLRPRSQIVG</sequence>
<reference evidence="2" key="1">
    <citation type="submission" date="2023-11" db="EMBL/GenBank/DDBJ databases">
        <title>Genome assemblies of two species of porcelain crab, Petrolisthes cinctipes and Petrolisthes manimaculis (Anomura: Porcellanidae).</title>
        <authorList>
            <person name="Angst P."/>
        </authorList>
    </citation>
    <scope>NUCLEOTIDE SEQUENCE</scope>
    <source>
        <strain evidence="2">PB745_02</strain>
        <tissue evidence="2">Gill</tissue>
    </source>
</reference>
<dbReference type="Proteomes" id="UP001292094">
    <property type="component" value="Unassembled WGS sequence"/>
</dbReference>
<dbReference type="EMBL" id="JAWZYT010000288">
    <property type="protein sequence ID" value="KAK4325303.1"/>
    <property type="molecule type" value="Genomic_DNA"/>
</dbReference>
<dbReference type="AlphaFoldDB" id="A0AAE1QH57"/>
<proteinExistence type="predicted"/>
<feature type="transmembrane region" description="Helical" evidence="1">
    <location>
        <begin position="47"/>
        <end position="65"/>
    </location>
</feature>
<evidence type="ECO:0000313" key="2">
    <source>
        <dbReference type="EMBL" id="KAK4325303.1"/>
    </source>
</evidence>
<keyword evidence="1" id="KW-1133">Transmembrane helix</keyword>
<name>A0AAE1QH57_9EUCA</name>
<protein>
    <submittedName>
        <fullName evidence="2">Uncharacterized protein</fullName>
    </submittedName>
</protein>
<keyword evidence="3" id="KW-1185">Reference proteome</keyword>
<organism evidence="2 3">
    <name type="scientific">Petrolisthes manimaculis</name>
    <dbReference type="NCBI Taxonomy" id="1843537"/>
    <lineage>
        <taxon>Eukaryota</taxon>
        <taxon>Metazoa</taxon>
        <taxon>Ecdysozoa</taxon>
        <taxon>Arthropoda</taxon>
        <taxon>Crustacea</taxon>
        <taxon>Multicrustacea</taxon>
        <taxon>Malacostraca</taxon>
        <taxon>Eumalacostraca</taxon>
        <taxon>Eucarida</taxon>
        <taxon>Decapoda</taxon>
        <taxon>Pleocyemata</taxon>
        <taxon>Anomura</taxon>
        <taxon>Galatheoidea</taxon>
        <taxon>Porcellanidae</taxon>
        <taxon>Petrolisthes</taxon>
    </lineage>
</organism>
<accession>A0AAE1QH57</accession>
<evidence type="ECO:0000313" key="3">
    <source>
        <dbReference type="Proteomes" id="UP001292094"/>
    </source>
</evidence>